<evidence type="ECO:0000313" key="2">
    <source>
        <dbReference type="Proteomes" id="UP000078576"/>
    </source>
</evidence>
<proteinExistence type="predicted"/>
<dbReference type="Pfam" id="PF12511">
    <property type="entry name" value="DUF3716"/>
    <property type="match status" value="1"/>
</dbReference>
<dbReference type="InterPro" id="IPR022190">
    <property type="entry name" value="DUF3716"/>
</dbReference>
<dbReference type="OrthoDB" id="4499406at2759"/>
<dbReference type="EMBL" id="KN714669">
    <property type="protein sequence ID" value="KUI53537.1"/>
    <property type="molecule type" value="Genomic_DNA"/>
</dbReference>
<dbReference type="AlphaFoldDB" id="A0A194UPD4"/>
<dbReference type="Proteomes" id="UP000078576">
    <property type="component" value="Unassembled WGS sequence"/>
</dbReference>
<keyword evidence="2" id="KW-1185">Reference proteome</keyword>
<gene>
    <name evidence="1" type="ORF">VP1G_10598</name>
</gene>
<protein>
    <submittedName>
        <fullName evidence="1">Uncharacterized protein</fullName>
    </submittedName>
</protein>
<evidence type="ECO:0000313" key="1">
    <source>
        <dbReference type="EMBL" id="KUI53537.1"/>
    </source>
</evidence>
<reference evidence="2" key="1">
    <citation type="submission" date="2014-12" db="EMBL/GenBank/DDBJ databases">
        <title>Genome Sequence of Valsa Canker Pathogens Uncovers a Specific Adaption of Colonization on Woody Bark.</title>
        <authorList>
            <person name="Yin Z."/>
            <person name="Liu H."/>
            <person name="Gao X."/>
            <person name="Li Z."/>
            <person name="Song N."/>
            <person name="Ke X."/>
            <person name="Dai Q."/>
            <person name="Wu Y."/>
            <person name="Sun Y."/>
            <person name="Xu J.-R."/>
            <person name="Kang Z.K."/>
            <person name="Wang L."/>
            <person name="Huang L."/>
        </authorList>
    </citation>
    <scope>NUCLEOTIDE SEQUENCE [LARGE SCALE GENOMIC DNA]</scope>
    <source>
        <strain evidence="2">SXYL134</strain>
    </source>
</reference>
<sequence>MSGVTLEDLRRLKNSCNEPITVLPNQKPLPNEHRNAWDYLVQEILPVVKDAPEKSVMEHPGLGLLKTRPLKRYVELRGNRPISSLWLGKHCQLLGLLMYLTGDVVVKPCSYCAHGSGIFEKCVVLEDIDERSCATHLHNSHAVLCDIQPRTLFSGWSARANMERGRRTQEPEE</sequence>
<accession>A0A194UPD4</accession>
<name>A0A194UPD4_CYTMA</name>
<organism evidence="1 2">
    <name type="scientific">Cytospora mali</name>
    <name type="common">Apple Valsa canker fungus</name>
    <name type="synonym">Valsa mali</name>
    <dbReference type="NCBI Taxonomy" id="578113"/>
    <lineage>
        <taxon>Eukaryota</taxon>
        <taxon>Fungi</taxon>
        <taxon>Dikarya</taxon>
        <taxon>Ascomycota</taxon>
        <taxon>Pezizomycotina</taxon>
        <taxon>Sordariomycetes</taxon>
        <taxon>Sordariomycetidae</taxon>
        <taxon>Diaporthales</taxon>
        <taxon>Cytosporaceae</taxon>
        <taxon>Cytospora</taxon>
    </lineage>
</organism>